<reference evidence="1" key="2">
    <citation type="submission" date="2020-11" db="EMBL/GenBank/DDBJ databases">
        <authorList>
            <person name="McCartney M.A."/>
            <person name="Auch B."/>
            <person name="Kono T."/>
            <person name="Mallez S."/>
            <person name="Becker A."/>
            <person name="Gohl D.M."/>
            <person name="Silverstein K.A.T."/>
            <person name="Koren S."/>
            <person name="Bechman K.B."/>
            <person name="Herman A."/>
            <person name="Abrahante J.E."/>
            <person name="Garbe J."/>
        </authorList>
    </citation>
    <scope>NUCLEOTIDE SEQUENCE</scope>
    <source>
        <strain evidence="1">Duluth1</strain>
        <tissue evidence="1">Whole animal</tissue>
    </source>
</reference>
<proteinExistence type="predicted"/>
<dbReference type="EMBL" id="JAIWYP010000001">
    <property type="protein sequence ID" value="KAH3891520.1"/>
    <property type="molecule type" value="Genomic_DNA"/>
</dbReference>
<name>A0A9D4NBT3_DREPO</name>
<evidence type="ECO:0000313" key="1">
    <source>
        <dbReference type="EMBL" id="KAH3891520.1"/>
    </source>
</evidence>
<dbReference type="Proteomes" id="UP000828390">
    <property type="component" value="Unassembled WGS sequence"/>
</dbReference>
<gene>
    <name evidence="1" type="ORF">DPMN_015624</name>
</gene>
<reference evidence="1" key="1">
    <citation type="journal article" date="2019" name="bioRxiv">
        <title>The Genome of the Zebra Mussel, Dreissena polymorpha: A Resource for Invasive Species Research.</title>
        <authorList>
            <person name="McCartney M.A."/>
            <person name="Auch B."/>
            <person name="Kono T."/>
            <person name="Mallez S."/>
            <person name="Zhang Y."/>
            <person name="Obille A."/>
            <person name="Becker A."/>
            <person name="Abrahante J.E."/>
            <person name="Garbe J."/>
            <person name="Badalamenti J.P."/>
            <person name="Herman A."/>
            <person name="Mangelson H."/>
            <person name="Liachko I."/>
            <person name="Sullivan S."/>
            <person name="Sone E.D."/>
            <person name="Koren S."/>
            <person name="Silverstein K.A.T."/>
            <person name="Beckman K.B."/>
            <person name="Gohl D.M."/>
        </authorList>
    </citation>
    <scope>NUCLEOTIDE SEQUENCE</scope>
    <source>
        <strain evidence="1">Duluth1</strain>
        <tissue evidence="1">Whole animal</tissue>
    </source>
</reference>
<accession>A0A9D4NBT3</accession>
<keyword evidence="2" id="KW-1185">Reference proteome</keyword>
<organism evidence="1 2">
    <name type="scientific">Dreissena polymorpha</name>
    <name type="common">Zebra mussel</name>
    <name type="synonym">Mytilus polymorpha</name>
    <dbReference type="NCBI Taxonomy" id="45954"/>
    <lineage>
        <taxon>Eukaryota</taxon>
        <taxon>Metazoa</taxon>
        <taxon>Spiralia</taxon>
        <taxon>Lophotrochozoa</taxon>
        <taxon>Mollusca</taxon>
        <taxon>Bivalvia</taxon>
        <taxon>Autobranchia</taxon>
        <taxon>Heteroconchia</taxon>
        <taxon>Euheterodonta</taxon>
        <taxon>Imparidentia</taxon>
        <taxon>Neoheterodontei</taxon>
        <taxon>Myida</taxon>
        <taxon>Dreissenoidea</taxon>
        <taxon>Dreissenidae</taxon>
        <taxon>Dreissena</taxon>
    </lineage>
</organism>
<comment type="caution">
    <text evidence="1">The sequence shown here is derived from an EMBL/GenBank/DDBJ whole genome shotgun (WGS) entry which is preliminary data.</text>
</comment>
<evidence type="ECO:0000313" key="2">
    <source>
        <dbReference type="Proteomes" id="UP000828390"/>
    </source>
</evidence>
<protein>
    <submittedName>
        <fullName evidence="1">Uncharacterized protein</fullName>
    </submittedName>
</protein>
<sequence>MYVGQFYTAAEAAVDTRVIREDSAVSNPGYTPSTSLSCQPLFKTVYCHNCTIVYLLVGVISIPTDA</sequence>
<dbReference type="AlphaFoldDB" id="A0A9D4NBT3"/>